<reference evidence="4 5" key="1">
    <citation type="journal article" date="2021" name="Nat. Commun.">
        <title>Genetic determinants of endophytism in the Arabidopsis root mycobiome.</title>
        <authorList>
            <person name="Mesny F."/>
            <person name="Miyauchi S."/>
            <person name="Thiergart T."/>
            <person name="Pickel B."/>
            <person name="Atanasova L."/>
            <person name="Karlsson M."/>
            <person name="Huettel B."/>
            <person name="Barry K.W."/>
            <person name="Haridas S."/>
            <person name="Chen C."/>
            <person name="Bauer D."/>
            <person name="Andreopoulos W."/>
            <person name="Pangilinan J."/>
            <person name="LaButti K."/>
            <person name="Riley R."/>
            <person name="Lipzen A."/>
            <person name="Clum A."/>
            <person name="Drula E."/>
            <person name="Henrissat B."/>
            <person name="Kohler A."/>
            <person name="Grigoriev I.V."/>
            <person name="Martin F.M."/>
            <person name="Hacquard S."/>
        </authorList>
    </citation>
    <scope>NUCLEOTIDE SEQUENCE [LARGE SCALE GENOMIC DNA]</scope>
    <source>
        <strain evidence="4 5">MPI-CAGE-CH-0241</strain>
    </source>
</reference>
<dbReference type="Proteomes" id="UP000777438">
    <property type="component" value="Unassembled WGS sequence"/>
</dbReference>
<dbReference type="PRINTS" id="PR00081">
    <property type="entry name" value="GDHRDH"/>
</dbReference>
<dbReference type="Gene3D" id="3.40.50.720">
    <property type="entry name" value="NAD(P)-binding Rossmann-like Domain"/>
    <property type="match status" value="1"/>
</dbReference>
<dbReference type="PANTHER" id="PTHR43963:SF6">
    <property type="entry name" value="CHAIN DEHYDROGENASE FAMILY PROTEIN, PUTATIVE (AFU_ORTHOLOGUE AFUA_3G15350)-RELATED"/>
    <property type="match status" value="1"/>
</dbReference>
<dbReference type="Pfam" id="PF00106">
    <property type="entry name" value="adh_short"/>
    <property type="match status" value="1"/>
</dbReference>
<keyword evidence="2" id="KW-0521">NADP</keyword>
<dbReference type="EMBL" id="JAGPYM010000021">
    <property type="protein sequence ID" value="KAH6884270.1"/>
    <property type="molecule type" value="Genomic_DNA"/>
</dbReference>
<proteinExistence type="inferred from homology"/>
<evidence type="ECO:0000313" key="5">
    <source>
        <dbReference type="Proteomes" id="UP000777438"/>
    </source>
</evidence>
<comment type="caution">
    <text evidence="4">The sequence shown here is derived from an EMBL/GenBank/DDBJ whole genome shotgun (WGS) entry which is preliminary data.</text>
</comment>
<keyword evidence="5" id="KW-1185">Reference proteome</keyword>
<dbReference type="InterPro" id="IPR002347">
    <property type="entry name" value="SDR_fam"/>
</dbReference>
<dbReference type="PANTHER" id="PTHR43963">
    <property type="entry name" value="CARBONYL REDUCTASE 1-RELATED"/>
    <property type="match status" value="1"/>
</dbReference>
<evidence type="ECO:0000256" key="3">
    <source>
        <dbReference type="ARBA" id="ARBA00023002"/>
    </source>
</evidence>
<dbReference type="SUPFAM" id="SSF51735">
    <property type="entry name" value="NAD(P)-binding Rossmann-fold domains"/>
    <property type="match status" value="1"/>
</dbReference>
<evidence type="ECO:0000256" key="2">
    <source>
        <dbReference type="ARBA" id="ARBA00022857"/>
    </source>
</evidence>
<evidence type="ECO:0008006" key="6">
    <source>
        <dbReference type="Google" id="ProtNLM"/>
    </source>
</evidence>
<comment type="similarity">
    <text evidence="1">Belongs to the short-chain dehydrogenases/reductases (SDR) family.</text>
</comment>
<gene>
    <name evidence="4" type="ORF">B0T10DRAFT_579769</name>
</gene>
<evidence type="ECO:0000313" key="4">
    <source>
        <dbReference type="EMBL" id="KAH6884270.1"/>
    </source>
</evidence>
<evidence type="ECO:0000256" key="1">
    <source>
        <dbReference type="ARBA" id="ARBA00006484"/>
    </source>
</evidence>
<protein>
    <recommendedName>
        <fullName evidence="6">Short chain dehydrogenase family protein</fullName>
    </recommendedName>
</protein>
<dbReference type="OrthoDB" id="1933717at2759"/>
<dbReference type="InterPro" id="IPR036291">
    <property type="entry name" value="NAD(P)-bd_dom_sf"/>
</dbReference>
<dbReference type="GO" id="GO:0016491">
    <property type="term" value="F:oxidoreductase activity"/>
    <property type="evidence" value="ECO:0007669"/>
    <property type="project" value="UniProtKB-KW"/>
</dbReference>
<sequence>MPSHPTRPIALITGANQGIGLAVAKILATEHSYHVLIGSRNPQAGEKVALELQQAGQKASTIQLDLESPASIEQAISRIERDFGYLDVLVNNAGVLLDLNHTLGTWDMFTKTFTTNVVGTATLTEGLLPLLSKSKVGPPRIVFVTSLMGSFERATDKTTMYYNTDYKAYDASKASVNMLMLNYARILEGTGAKVNSVCPGLVRTALTGYTEYGHSPEVGASRIVELATLGEDGPTGTVSDRNGPLPW</sequence>
<organism evidence="4 5">
    <name type="scientific">Thelonectria olida</name>
    <dbReference type="NCBI Taxonomy" id="1576542"/>
    <lineage>
        <taxon>Eukaryota</taxon>
        <taxon>Fungi</taxon>
        <taxon>Dikarya</taxon>
        <taxon>Ascomycota</taxon>
        <taxon>Pezizomycotina</taxon>
        <taxon>Sordariomycetes</taxon>
        <taxon>Hypocreomycetidae</taxon>
        <taxon>Hypocreales</taxon>
        <taxon>Nectriaceae</taxon>
        <taxon>Thelonectria</taxon>
    </lineage>
</organism>
<dbReference type="AlphaFoldDB" id="A0A9P8VYW1"/>
<accession>A0A9P8VYW1</accession>
<name>A0A9P8VYW1_9HYPO</name>
<keyword evidence="3" id="KW-0560">Oxidoreductase</keyword>